<dbReference type="EMBL" id="ANFP01000020">
    <property type="protein sequence ID" value="EKQ72530.1"/>
    <property type="molecule type" value="Genomic_DNA"/>
</dbReference>
<dbReference type="AlphaFoldDB" id="A0AB72ZVN6"/>
<organism evidence="1 2">
    <name type="scientific">Helicobacter pylori GAM100Ai</name>
    <dbReference type="NCBI Taxonomy" id="1159019"/>
    <lineage>
        <taxon>Bacteria</taxon>
        <taxon>Pseudomonadati</taxon>
        <taxon>Campylobacterota</taxon>
        <taxon>Epsilonproteobacteria</taxon>
        <taxon>Campylobacterales</taxon>
        <taxon>Helicobacteraceae</taxon>
        <taxon>Helicobacter</taxon>
    </lineage>
</organism>
<sequence>MVVKTKIKTKIKTIKGIKNPFSSQSNPLKKFYPNFKRSG</sequence>
<gene>
    <name evidence="1" type="ORF">HMPREF1391_00530</name>
</gene>
<evidence type="ECO:0000313" key="1">
    <source>
        <dbReference type="EMBL" id="EKQ72530.1"/>
    </source>
</evidence>
<comment type="caution">
    <text evidence="1">The sequence shown here is derived from an EMBL/GenBank/DDBJ whole genome shotgun (WGS) entry which is preliminary data.</text>
</comment>
<accession>A0AB72ZVN6</accession>
<evidence type="ECO:0000313" key="2">
    <source>
        <dbReference type="Proteomes" id="UP000001345"/>
    </source>
</evidence>
<proteinExistence type="predicted"/>
<protein>
    <submittedName>
        <fullName evidence="1">Uncharacterized protein</fullName>
    </submittedName>
</protein>
<name>A0AB72ZVN6_HELPX</name>
<dbReference type="Proteomes" id="UP000001345">
    <property type="component" value="Unassembled WGS sequence"/>
</dbReference>
<reference evidence="2" key="1">
    <citation type="submission" date="2023-07" db="EMBL/GenBank/DDBJ databases">
        <authorList>
            <person name="Weinstock G."/>
            <person name="Sodergren E."/>
            <person name="Lobos E.A."/>
            <person name="Fulton L."/>
            <person name="Fulton R."/>
            <person name="Courtney L."/>
            <person name="Fronick C."/>
            <person name="O'Laughlin M."/>
            <person name="Godfrey J."/>
            <person name="Wilson R.M."/>
            <person name="Miner T."/>
            <person name="Farmer C."/>
            <person name="Delehaunty K."/>
            <person name="Cordes M."/>
            <person name="Minx P."/>
            <person name="Tomlinson C."/>
            <person name="Chen J."/>
            <person name="Wollam A."/>
            <person name="Pepin K.H."/>
            <person name="Bhonagiri V."/>
            <person name="Zhang X."/>
            <person name="Suruliraj S."/>
            <person name="Antonio M."/>
            <person name="Secka O."/>
            <person name="Thomas J."/>
            <person name="Warren W."/>
            <person name="Mitreva M."/>
            <person name="Mardis E.R."/>
            <person name="Wilson R.K."/>
        </authorList>
    </citation>
    <scope>NUCLEOTIDE SEQUENCE [LARGE SCALE GENOMIC DNA]</scope>
    <source>
        <strain evidence="2">GAM100Ai</strain>
    </source>
</reference>